<dbReference type="RefSeq" id="WP_131015207.1">
    <property type="nucleotide sequence ID" value="NZ_SIRE01000014.1"/>
</dbReference>
<evidence type="ECO:0000256" key="4">
    <source>
        <dbReference type="ARBA" id="ARBA00022692"/>
    </source>
</evidence>
<feature type="domain" description="ABC transmembrane type-1" evidence="8">
    <location>
        <begin position="99"/>
        <end position="304"/>
    </location>
</feature>
<sequence>MTTFIIRRLLESLVTLLLVSMIIFLAIRLLPGDPIQTVIAQSDLSGMSAEKIAELRHQYGLDKPIYLQYVDWLGGVLHGDLGTSIFTNTPVADEIFRRLPITFTVGIWAILLGTVVGIPLGVISANRRGKKIDHLIVFLTNIGITVPVFWLGLILMLVFGLYLRWVPVMGYTSPFEDLVMHLRQLAMPVICLAIYPMAAAARQTRSSMLEVLHQDYVRTARAKGLKENVVIYKHALKNGLIPVITTIGLSIPVTVGGSTVIETVFNIPGMGRLAVNAVQSQDYAYVQGIILIIALMVLLTNLLVDLAYGWADPRIRYR</sequence>
<feature type="transmembrane region" description="Helical" evidence="7">
    <location>
        <begin position="12"/>
        <end position="30"/>
    </location>
</feature>
<dbReference type="GO" id="GO:0005886">
    <property type="term" value="C:plasma membrane"/>
    <property type="evidence" value="ECO:0007669"/>
    <property type="project" value="UniProtKB-SubCell"/>
</dbReference>
<feature type="transmembrane region" description="Helical" evidence="7">
    <location>
        <begin position="101"/>
        <end position="123"/>
    </location>
</feature>
<dbReference type="Pfam" id="PF19300">
    <property type="entry name" value="BPD_transp_1_N"/>
    <property type="match status" value="1"/>
</dbReference>
<dbReference type="PANTHER" id="PTHR43163">
    <property type="entry name" value="DIPEPTIDE TRANSPORT SYSTEM PERMEASE PROTEIN DPPB-RELATED"/>
    <property type="match status" value="1"/>
</dbReference>
<comment type="subcellular location">
    <subcellularLocation>
        <location evidence="1 7">Cell membrane</location>
        <topology evidence="1 7">Multi-pass membrane protein</topology>
    </subcellularLocation>
</comment>
<dbReference type="PANTHER" id="PTHR43163:SF6">
    <property type="entry name" value="DIPEPTIDE TRANSPORT SYSTEM PERMEASE PROTEIN DPPB-RELATED"/>
    <property type="match status" value="1"/>
</dbReference>
<dbReference type="AlphaFoldDB" id="A0A4V2J3Y3"/>
<dbReference type="InterPro" id="IPR000515">
    <property type="entry name" value="MetI-like"/>
</dbReference>
<dbReference type="CDD" id="cd06261">
    <property type="entry name" value="TM_PBP2"/>
    <property type="match status" value="1"/>
</dbReference>
<evidence type="ECO:0000256" key="3">
    <source>
        <dbReference type="ARBA" id="ARBA00022475"/>
    </source>
</evidence>
<feature type="transmembrane region" description="Helical" evidence="7">
    <location>
        <begin position="135"/>
        <end position="162"/>
    </location>
</feature>
<evidence type="ECO:0000256" key="2">
    <source>
        <dbReference type="ARBA" id="ARBA00022448"/>
    </source>
</evidence>
<protein>
    <submittedName>
        <fullName evidence="9">ABC transporter permease</fullName>
    </submittedName>
</protein>
<evidence type="ECO:0000313" key="10">
    <source>
        <dbReference type="Proteomes" id="UP000293142"/>
    </source>
</evidence>
<dbReference type="SUPFAM" id="SSF161098">
    <property type="entry name" value="MetI-like"/>
    <property type="match status" value="1"/>
</dbReference>
<keyword evidence="4 7" id="KW-0812">Transmembrane</keyword>
<evidence type="ECO:0000256" key="1">
    <source>
        <dbReference type="ARBA" id="ARBA00004651"/>
    </source>
</evidence>
<evidence type="ECO:0000313" key="9">
    <source>
        <dbReference type="EMBL" id="TBL76300.1"/>
    </source>
</evidence>
<dbReference type="OrthoDB" id="24153at2"/>
<dbReference type="InterPro" id="IPR035906">
    <property type="entry name" value="MetI-like_sf"/>
</dbReference>
<name>A0A4V2J3Y3_9BACL</name>
<comment type="similarity">
    <text evidence="7">Belongs to the binding-protein-dependent transport system permease family.</text>
</comment>
<dbReference type="GO" id="GO:0055085">
    <property type="term" value="P:transmembrane transport"/>
    <property type="evidence" value="ECO:0007669"/>
    <property type="project" value="InterPro"/>
</dbReference>
<dbReference type="EMBL" id="SIRE01000014">
    <property type="protein sequence ID" value="TBL76300.1"/>
    <property type="molecule type" value="Genomic_DNA"/>
</dbReference>
<evidence type="ECO:0000256" key="5">
    <source>
        <dbReference type="ARBA" id="ARBA00022989"/>
    </source>
</evidence>
<feature type="transmembrane region" description="Helical" evidence="7">
    <location>
        <begin position="285"/>
        <end position="308"/>
    </location>
</feature>
<feature type="transmembrane region" description="Helical" evidence="7">
    <location>
        <begin position="240"/>
        <end position="265"/>
    </location>
</feature>
<evidence type="ECO:0000256" key="6">
    <source>
        <dbReference type="ARBA" id="ARBA00023136"/>
    </source>
</evidence>
<gene>
    <name evidence="9" type="ORF">EYB31_20095</name>
</gene>
<keyword evidence="6 7" id="KW-0472">Membrane</keyword>
<accession>A0A4V2J3Y3</accession>
<dbReference type="InterPro" id="IPR045621">
    <property type="entry name" value="BPD_transp_1_N"/>
</dbReference>
<dbReference type="PROSITE" id="PS50928">
    <property type="entry name" value="ABC_TM1"/>
    <property type="match status" value="1"/>
</dbReference>
<dbReference type="Proteomes" id="UP000293142">
    <property type="component" value="Unassembled WGS sequence"/>
</dbReference>
<feature type="transmembrane region" description="Helical" evidence="7">
    <location>
        <begin position="182"/>
        <end position="201"/>
    </location>
</feature>
<keyword evidence="3" id="KW-1003">Cell membrane</keyword>
<organism evidence="9 10">
    <name type="scientific">Paenibacillus thalictri</name>
    <dbReference type="NCBI Taxonomy" id="2527873"/>
    <lineage>
        <taxon>Bacteria</taxon>
        <taxon>Bacillati</taxon>
        <taxon>Bacillota</taxon>
        <taxon>Bacilli</taxon>
        <taxon>Bacillales</taxon>
        <taxon>Paenibacillaceae</taxon>
        <taxon>Paenibacillus</taxon>
    </lineage>
</organism>
<comment type="caution">
    <text evidence="9">The sequence shown here is derived from an EMBL/GenBank/DDBJ whole genome shotgun (WGS) entry which is preliminary data.</text>
</comment>
<proteinExistence type="inferred from homology"/>
<keyword evidence="2 7" id="KW-0813">Transport</keyword>
<reference evidence="9 10" key="1">
    <citation type="submission" date="2019-02" db="EMBL/GenBank/DDBJ databases">
        <title>Paenibacillus sp. nov., isolated from surface-sterilized tissue of Thalictrum simplex L.</title>
        <authorList>
            <person name="Tuo L."/>
        </authorList>
    </citation>
    <scope>NUCLEOTIDE SEQUENCE [LARGE SCALE GENOMIC DNA]</scope>
    <source>
        <strain evidence="9 10">N2SHLJ1</strain>
    </source>
</reference>
<evidence type="ECO:0000259" key="8">
    <source>
        <dbReference type="PROSITE" id="PS50928"/>
    </source>
</evidence>
<evidence type="ECO:0000256" key="7">
    <source>
        <dbReference type="RuleBase" id="RU363032"/>
    </source>
</evidence>
<keyword evidence="10" id="KW-1185">Reference proteome</keyword>
<keyword evidence="5 7" id="KW-1133">Transmembrane helix</keyword>
<dbReference type="Gene3D" id="1.10.3720.10">
    <property type="entry name" value="MetI-like"/>
    <property type="match status" value="1"/>
</dbReference>
<dbReference type="Pfam" id="PF00528">
    <property type="entry name" value="BPD_transp_1"/>
    <property type="match status" value="1"/>
</dbReference>